<evidence type="ECO:0000313" key="2">
    <source>
        <dbReference type="EMBL" id="MDN4483250.1"/>
    </source>
</evidence>
<dbReference type="EMBL" id="JAUHPX010000006">
    <property type="protein sequence ID" value="MDN4488676.1"/>
    <property type="molecule type" value="Genomic_DNA"/>
</dbReference>
<dbReference type="RefSeq" id="WP_301120831.1">
    <property type="nucleotide sequence ID" value="NZ_JAUHPX010000006.1"/>
</dbReference>
<evidence type="ECO:0000256" key="1">
    <source>
        <dbReference type="SAM" id="Phobius"/>
    </source>
</evidence>
<dbReference type="AlphaFoldDB" id="A0AAW7MA62"/>
<comment type="caution">
    <text evidence="3">The sequence shown here is derived from an EMBL/GenBank/DDBJ whole genome shotgun (WGS) entry which is preliminary data.</text>
</comment>
<dbReference type="EMBL" id="JAUHQB010000004">
    <property type="protein sequence ID" value="MDN4483250.1"/>
    <property type="molecule type" value="Genomic_DNA"/>
</dbReference>
<feature type="transmembrane region" description="Helical" evidence="1">
    <location>
        <begin position="45"/>
        <end position="70"/>
    </location>
</feature>
<accession>A0AAW7MA62</accession>
<proteinExistence type="predicted"/>
<dbReference type="Proteomes" id="UP001172756">
    <property type="component" value="Unassembled WGS sequence"/>
</dbReference>
<keyword evidence="1" id="KW-0472">Membrane</keyword>
<feature type="transmembrane region" description="Helical" evidence="1">
    <location>
        <begin position="6"/>
        <end position="25"/>
    </location>
</feature>
<evidence type="ECO:0000313" key="4">
    <source>
        <dbReference type="Proteomes" id="UP001172737"/>
    </source>
</evidence>
<dbReference type="InterPro" id="IPR009937">
    <property type="entry name" value="Phage_holin_3_6"/>
</dbReference>
<organism evidence="3 4">
    <name type="scientific">Demequina lignilytica</name>
    <dbReference type="NCBI Taxonomy" id="3051663"/>
    <lineage>
        <taxon>Bacteria</taxon>
        <taxon>Bacillati</taxon>
        <taxon>Actinomycetota</taxon>
        <taxon>Actinomycetes</taxon>
        <taxon>Micrococcales</taxon>
        <taxon>Demequinaceae</taxon>
        <taxon>Demequina</taxon>
    </lineage>
</organism>
<dbReference type="Pfam" id="PF07332">
    <property type="entry name" value="Phage_holin_3_6"/>
    <property type="match status" value="1"/>
</dbReference>
<keyword evidence="4" id="KW-1185">Reference proteome</keyword>
<dbReference type="Proteomes" id="UP001172737">
    <property type="component" value="Unassembled WGS sequence"/>
</dbReference>
<evidence type="ECO:0000313" key="3">
    <source>
        <dbReference type="EMBL" id="MDN4488676.1"/>
    </source>
</evidence>
<protein>
    <submittedName>
        <fullName evidence="3">Phage holin family protein</fullName>
    </submittedName>
</protein>
<sequence>MPDNFGRYFVNAIVAGLVGRIIGVVKTEYERAKVETAAKLKGIGIGVGLLVAAAAIGFFLLGVLITAAILGLATVWPAWLAALTVGGAMLLIILILAGIGASMIKKNKDLTPQQSIDNIKAALPLVD</sequence>
<feature type="transmembrane region" description="Helical" evidence="1">
    <location>
        <begin position="76"/>
        <end position="99"/>
    </location>
</feature>
<gene>
    <name evidence="2" type="ORF">QQ002_06840</name>
    <name evidence="3" type="ORF">QQX10_10915</name>
</gene>
<reference evidence="3" key="1">
    <citation type="submission" date="2023-06" db="EMBL/GenBank/DDBJ databases">
        <title>Sysu t00039.</title>
        <authorList>
            <person name="Gao L."/>
            <person name="Fang B.-Z."/>
            <person name="Li W.-J."/>
        </authorList>
    </citation>
    <scope>NUCLEOTIDE SEQUENCE</scope>
    <source>
        <strain evidence="3">SYSU T00039</strain>
    </source>
</reference>
<evidence type="ECO:0000313" key="5">
    <source>
        <dbReference type="Proteomes" id="UP001172756"/>
    </source>
</evidence>
<keyword evidence="1" id="KW-0812">Transmembrane</keyword>
<name>A0AAW7MA62_9MICO</name>
<reference evidence="2 5" key="2">
    <citation type="submission" date="2023-06" db="EMBL/GenBank/DDBJ databases">
        <title>SYSU T0a273.</title>
        <authorList>
            <person name="Gao L."/>
            <person name="Fang B.-Z."/>
            <person name="Li W.-J."/>
        </authorList>
    </citation>
    <scope>NUCLEOTIDE SEQUENCE [LARGE SCALE GENOMIC DNA]</scope>
    <source>
        <strain evidence="2 5">SYSU T0a273</strain>
    </source>
</reference>
<keyword evidence="1" id="KW-1133">Transmembrane helix</keyword>